<organism evidence="2 3">
    <name type="scientific">Morchella conica CCBAS932</name>
    <dbReference type="NCBI Taxonomy" id="1392247"/>
    <lineage>
        <taxon>Eukaryota</taxon>
        <taxon>Fungi</taxon>
        <taxon>Dikarya</taxon>
        <taxon>Ascomycota</taxon>
        <taxon>Pezizomycotina</taxon>
        <taxon>Pezizomycetes</taxon>
        <taxon>Pezizales</taxon>
        <taxon>Morchellaceae</taxon>
        <taxon>Morchella</taxon>
    </lineage>
</organism>
<sequence length="59" mass="5907">MQYLTLIALLFTASAIAAPIAQITAVGTNNYGDDGVPSKTDGAGGIVRLDGAKTANGKL</sequence>
<dbReference type="Proteomes" id="UP000277580">
    <property type="component" value="Unassembled WGS sequence"/>
</dbReference>
<keyword evidence="1" id="KW-0732">Signal</keyword>
<dbReference type="OrthoDB" id="5300069at2759"/>
<keyword evidence="3" id="KW-1185">Reference proteome</keyword>
<reference evidence="2 3" key="1">
    <citation type="journal article" date="2018" name="Nat. Ecol. Evol.">
        <title>Pezizomycetes genomes reveal the molecular basis of ectomycorrhizal truffle lifestyle.</title>
        <authorList>
            <person name="Murat C."/>
            <person name="Payen T."/>
            <person name="Noel B."/>
            <person name="Kuo A."/>
            <person name="Morin E."/>
            <person name="Chen J."/>
            <person name="Kohler A."/>
            <person name="Krizsan K."/>
            <person name="Balestrini R."/>
            <person name="Da Silva C."/>
            <person name="Montanini B."/>
            <person name="Hainaut M."/>
            <person name="Levati E."/>
            <person name="Barry K.W."/>
            <person name="Belfiori B."/>
            <person name="Cichocki N."/>
            <person name="Clum A."/>
            <person name="Dockter R.B."/>
            <person name="Fauchery L."/>
            <person name="Guy J."/>
            <person name="Iotti M."/>
            <person name="Le Tacon F."/>
            <person name="Lindquist E.A."/>
            <person name="Lipzen A."/>
            <person name="Malagnac F."/>
            <person name="Mello A."/>
            <person name="Molinier V."/>
            <person name="Miyauchi S."/>
            <person name="Poulain J."/>
            <person name="Riccioni C."/>
            <person name="Rubini A."/>
            <person name="Sitrit Y."/>
            <person name="Splivallo R."/>
            <person name="Traeger S."/>
            <person name="Wang M."/>
            <person name="Zifcakova L."/>
            <person name="Wipf D."/>
            <person name="Zambonelli A."/>
            <person name="Paolocci F."/>
            <person name="Nowrousian M."/>
            <person name="Ottonello S."/>
            <person name="Baldrian P."/>
            <person name="Spatafora J.W."/>
            <person name="Henrissat B."/>
            <person name="Nagy L.G."/>
            <person name="Aury J.M."/>
            <person name="Wincker P."/>
            <person name="Grigoriev I.V."/>
            <person name="Bonfante P."/>
            <person name="Martin F.M."/>
        </authorList>
    </citation>
    <scope>NUCLEOTIDE SEQUENCE [LARGE SCALE GENOMIC DNA]</scope>
    <source>
        <strain evidence="2 3">CCBAS932</strain>
    </source>
</reference>
<dbReference type="AlphaFoldDB" id="A0A3N4KXM5"/>
<evidence type="ECO:0000313" key="3">
    <source>
        <dbReference type="Proteomes" id="UP000277580"/>
    </source>
</evidence>
<dbReference type="InParanoid" id="A0A3N4KXM5"/>
<accession>A0A3N4KXM5</accession>
<dbReference type="EMBL" id="ML119114">
    <property type="protein sequence ID" value="RPB15287.1"/>
    <property type="molecule type" value="Genomic_DNA"/>
</dbReference>
<proteinExistence type="predicted"/>
<evidence type="ECO:0000256" key="1">
    <source>
        <dbReference type="SAM" id="SignalP"/>
    </source>
</evidence>
<evidence type="ECO:0000313" key="2">
    <source>
        <dbReference type="EMBL" id="RPB15287.1"/>
    </source>
</evidence>
<feature type="signal peptide" evidence="1">
    <location>
        <begin position="1"/>
        <end position="17"/>
    </location>
</feature>
<protein>
    <recommendedName>
        <fullName evidence="4">Pectate lyase</fullName>
    </recommendedName>
</protein>
<feature type="chain" id="PRO_5018106651" description="Pectate lyase" evidence="1">
    <location>
        <begin position="18"/>
        <end position="59"/>
    </location>
</feature>
<evidence type="ECO:0008006" key="4">
    <source>
        <dbReference type="Google" id="ProtNLM"/>
    </source>
</evidence>
<gene>
    <name evidence="2" type="ORF">P167DRAFT_571756</name>
</gene>
<name>A0A3N4KXM5_9PEZI</name>